<evidence type="ECO:0000313" key="2">
    <source>
        <dbReference type="Proteomes" id="UP001551658"/>
    </source>
</evidence>
<comment type="caution">
    <text evidence="1">The sequence shown here is derived from an EMBL/GenBank/DDBJ whole genome shotgun (WGS) entry which is preliminary data.</text>
</comment>
<dbReference type="RefSeq" id="WP_357984279.1">
    <property type="nucleotide sequence ID" value="NZ_JBFAIH010000019.1"/>
</dbReference>
<proteinExistence type="predicted"/>
<accession>A0ABV3FF79</accession>
<protein>
    <submittedName>
        <fullName evidence="1">Uncharacterized protein</fullName>
    </submittedName>
</protein>
<gene>
    <name evidence="1" type="ORF">AB0H72_27195</name>
</gene>
<organism evidence="1 2">
    <name type="scientific">Nocardia fusca</name>
    <dbReference type="NCBI Taxonomy" id="941183"/>
    <lineage>
        <taxon>Bacteria</taxon>
        <taxon>Bacillati</taxon>
        <taxon>Actinomycetota</taxon>
        <taxon>Actinomycetes</taxon>
        <taxon>Mycobacteriales</taxon>
        <taxon>Nocardiaceae</taxon>
        <taxon>Nocardia</taxon>
    </lineage>
</organism>
<keyword evidence="2" id="KW-1185">Reference proteome</keyword>
<sequence>MDPAHAIALLELDPDREFPTRVIHTIGDPSLATEITAEFDSSLEWLMGRLTTPGDEPVTLADVIKLDFFIWGCMPADTEGNPTAADMVEDHLDHRLEVVRGIVVDAMPKEP</sequence>
<dbReference type="EMBL" id="JBFAIH010000019">
    <property type="protein sequence ID" value="MEV0366389.1"/>
    <property type="molecule type" value="Genomic_DNA"/>
</dbReference>
<reference evidence="1 2" key="1">
    <citation type="submission" date="2024-06" db="EMBL/GenBank/DDBJ databases">
        <title>The Natural Products Discovery Center: Release of the First 8490 Sequenced Strains for Exploring Actinobacteria Biosynthetic Diversity.</title>
        <authorList>
            <person name="Kalkreuter E."/>
            <person name="Kautsar S.A."/>
            <person name="Yang D."/>
            <person name="Bader C.D."/>
            <person name="Teijaro C.N."/>
            <person name="Fluegel L."/>
            <person name="Davis C.M."/>
            <person name="Simpson J.R."/>
            <person name="Lauterbach L."/>
            <person name="Steele A.D."/>
            <person name="Gui C."/>
            <person name="Meng S."/>
            <person name="Li G."/>
            <person name="Viehrig K."/>
            <person name="Ye F."/>
            <person name="Su P."/>
            <person name="Kiefer A.F."/>
            <person name="Nichols A."/>
            <person name="Cepeda A.J."/>
            <person name="Yan W."/>
            <person name="Fan B."/>
            <person name="Jiang Y."/>
            <person name="Adhikari A."/>
            <person name="Zheng C.-J."/>
            <person name="Schuster L."/>
            <person name="Cowan T.M."/>
            <person name="Smanski M.J."/>
            <person name="Chevrette M.G."/>
            <person name="De Carvalho L.P.S."/>
            <person name="Shen B."/>
        </authorList>
    </citation>
    <scope>NUCLEOTIDE SEQUENCE [LARGE SCALE GENOMIC DNA]</scope>
    <source>
        <strain evidence="1 2">NPDC050671</strain>
    </source>
</reference>
<dbReference type="Proteomes" id="UP001551658">
    <property type="component" value="Unassembled WGS sequence"/>
</dbReference>
<name>A0ABV3FF79_9NOCA</name>
<evidence type="ECO:0000313" key="1">
    <source>
        <dbReference type="EMBL" id="MEV0366389.1"/>
    </source>
</evidence>